<accession>A0A0M2R234</accession>
<protein>
    <recommendedName>
        <fullName evidence="3">PAS domain-containing protein</fullName>
    </recommendedName>
</protein>
<dbReference type="InterPro" id="IPR009922">
    <property type="entry name" value="DUF1457"/>
</dbReference>
<sequence>MAKTFDIVKVMEVTEQNLKSVAQTNLYRYWLDLKADKELPRWSDFNPGTVREALPNIMLFDALKEANFFVSITGDHCRENLGIKASRSPIEETLPENAVADAKSRLTHVYNTRKPHLVTKQMKWETAEKRELQQQSYTVLFLPFDIDHDKIKLKILNSLYFG</sequence>
<evidence type="ECO:0000313" key="2">
    <source>
        <dbReference type="Proteomes" id="UP000034491"/>
    </source>
</evidence>
<evidence type="ECO:0000313" key="1">
    <source>
        <dbReference type="EMBL" id="KKJ75947.1"/>
    </source>
</evidence>
<name>A0A0M2R234_9PROT</name>
<dbReference type="STRING" id="1549748.WH95_15385"/>
<keyword evidence="2" id="KW-1185">Reference proteome</keyword>
<organism evidence="1 2">
    <name type="scientific">Kiloniella litopenaei</name>
    <dbReference type="NCBI Taxonomy" id="1549748"/>
    <lineage>
        <taxon>Bacteria</taxon>
        <taxon>Pseudomonadati</taxon>
        <taxon>Pseudomonadota</taxon>
        <taxon>Alphaproteobacteria</taxon>
        <taxon>Rhodospirillales</taxon>
        <taxon>Kiloniellaceae</taxon>
        <taxon>Kiloniella</taxon>
    </lineage>
</organism>
<dbReference type="EMBL" id="LANI01000023">
    <property type="protein sequence ID" value="KKJ75947.1"/>
    <property type="molecule type" value="Genomic_DNA"/>
</dbReference>
<dbReference type="AlphaFoldDB" id="A0A0M2R234"/>
<comment type="caution">
    <text evidence="1">The sequence shown here is derived from an EMBL/GenBank/DDBJ whole genome shotgun (WGS) entry which is preliminary data.</text>
</comment>
<reference evidence="1 2" key="1">
    <citation type="submission" date="2015-03" db="EMBL/GenBank/DDBJ databases">
        <title>Genome sequence of Kiloniella sp. P1-1, isolated from the gut microflora of Pacific white shrimp, Penaeus vannamei.</title>
        <authorList>
            <person name="Shao Z."/>
            <person name="Wang L."/>
            <person name="Li X."/>
        </authorList>
    </citation>
    <scope>NUCLEOTIDE SEQUENCE [LARGE SCALE GENOMIC DNA]</scope>
    <source>
        <strain evidence="1 2">P1-1</strain>
    </source>
</reference>
<evidence type="ECO:0008006" key="3">
    <source>
        <dbReference type="Google" id="ProtNLM"/>
    </source>
</evidence>
<dbReference type="Proteomes" id="UP000034491">
    <property type="component" value="Unassembled WGS sequence"/>
</dbReference>
<gene>
    <name evidence="1" type="ORF">WH95_15385</name>
</gene>
<proteinExistence type="predicted"/>
<dbReference type="Pfam" id="PF07310">
    <property type="entry name" value="PAS_5"/>
    <property type="match status" value="1"/>
</dbReference>